<organism evidence="4">
    <name type="scientific">Magallana gigas</name>
    <name type="common">Pacific oyster</name>
    <name type="synonym">Crassostrea gigas</name>
    <dbReference type="NCBI Taxonomy" id="29159"/>
    <lineage>
        <taxon>Eukaryota</taxon>
        <taxon>Metazoa</taxon>
        <taxon>Spiralia</taxon>
        <taxon>Lophotrochozoa</taxon>
        <taxon>Mollusca</taxon>
        <taxon>Bivalvia</taxon>
        <taxon>Autobranchia</taxon>
        <taxon>Pteriomorphia</taxon>
        <taxon>Ostreida</taxon>
        <taxon>Ostreoidea</taxon>
        <taxon>Ostreidae</taxon>
        <taxon>Magallana</taxon>
    </lineage>
</organism>
<feature type="region of interest" description="Disordered" evidence="3">
    <location>
        <begin position="284"/>
        <end position="310"/>
    </location>
</feature>
<dbReference type="EMBL" id="JH817391">
    <property type="protein sequence ID" value="EKC30213.1"/>
    <property type="molecule type" value="Genomic_DNA"/>
</dbReference>
<feature type="coiled-coil region" evidence="2">
    <location>
        <begin position="145"/>
        <end position="172"/>
    </location>
</feature>
<feature type="compositionally biased region" description="Basic and acidic residues" evidence="3">
    <location>
        <begin position="284"/>
        <end position="295"/>
    </location>
</feature>
<dbReference type="Pfam" id="PF03194">
    <property type="entry name" value="LUC7"/>
    <property type="match status" value="1"/>
</dbReference>
<dbReference type="HOGENOM" id="CLU_759211_0_0_1"/>
<name>K1Q8C1_MAGGI</name>
<dbReference type="PANTHER" id="PTHR12375">
    <property type="entry name" value="RNA-BINDING PROTEIN LUC7-RELATED"/>
    <property type="match status" value="1"/>
</dbReference>
<dbReference type="InterPro" id="IPR004882">
    <property type="entry name" value="Luc7-rel"/>
</dbReference>
<accession>K1Q8C1</accession>
<evidence type="ECO:0000256" key="2">
    <source>
        <dbReference type="SAM" id="Coils"/>
    </source>
</evidence>
<evidence type="ECO:0000256" key="3">
    <source>
        <dbReference type="SAM" id="MobiDB-lite"/>
    </source>
</evidence>
<gene>
    <name evidence="4" type="ORF">CGI_10020386</name>
</gene>
<reference evidence="4" key="1">
    <citation type="journal article" date="2012" name="Nature">
        <title>The oyster genome reveals stress adaptation and complexity of shell formation.</title>
        <authorList>
            <person name="Zhang G."/>
            <person name="Fang X."/>
            <person name="Guo X."/>
            <person name="Li L."/>
            <person name="Luo R."/>
            <person name="Xu F."/>
            <person name="Yang P."/>
            <person name="Zhang L."/>
            <person name="Wang X."/>
            <person name="Qi H."/>
            <person name="Xiong Z."/>
            <person name="Que H."/>
            <person name="Xie Y."/>
            <person name="Holland P.W."/>
            <person name="Paps J."/>
            <person name="Zhu Y."/>
            <person name="Wu F."/>
            <person name="Chen Y."/>
            <person name="Wang J."/>
            <person name="Peng C."/>
            <person name="Meng J."/>
            <person name="Yang L."/>
            <person name="Liu J."/>
            <person name="Wen B."/>
            <person name="Zhang N."/>
            <person name="Huang Z."/>
            <person name="Zhu Q."/>
            <person name="Feng Y."/>
            <person name="Mount A."/>
            <person name="Hedgecock D."/>
            <person name="Xu Z."/>
            <person name="Liu Y."/>
            <person name="Domazet-Loso T."/>
            <person name="Du Y."/>
            <person name="Sun X."/>
            <person name="Zhang S."/>
            <person name="Liu B."/>
            <person name="Cheng P."/>
            <person name="Jiang X."/>
            <person name="Li J."/>
            <person name="Fan D."/>
            <person name="Wang W."/>
            <person name="Fu W."/>
            <person name="Wang T."/>
            <person name="Wang B."/>
            <person name="Zhang J."/>
            <person name="Peng Z."/>
            <person name="Li Y."/>
            <person name="Li N."/>
            <person name="Wang J."/>
            <person name="Chen M."/>
            <person name="He Y."/>
            <person name="Tan F."/>
            <person name="Song X."/>
            <person name="Zheng Q."/>
            <person name="Huang R."/>
            <person name="Yang H."/>
            <person name="Du X."/>
            <person name="Chen L."/>
            <person name="Yang M."/>
            <person name="Gaffney P.M."/>
            <person name="Wang S."/>
            <person name="Luo L."/>
            <person name="She Z."/>
            <person name="Ming Y."/>
            <person name="Huang W."/>
            <person name="Zhang S."/>
            <person name="Huang B."/>
            <person name="Zhang Y."/>
            <person name="Qu T."/>
            <person name="Ni P."/>
            <person name="Miao G."/>
            <person name="Wang J."/>
            <person name="Wang Q."/>
            <person name="Steinberg C.E."/>
            <person name="Wang H."/>
            <person name="Li N."/>
            <person name="Qian L."/>
            <person name="Zhang G."/>
            <person name="Li Y."/>
            <person name="Yang H."/>
            <person name="Liu X."/>
            <person name="Wang J."/>
            <person name="Yin Y."/>
            <person name="Wang J."/>
        </authorList>
    </citation>
    <scope>NUCLEOTIDE SEQUENCE [LARGE SCALE GENOMIC DNA]</scope>
    <source>
        <strain evidence="4">05x7-T-G4-1.051#20</strain>
    </source>
</reference>
<dbReference type="GO" id="GO:0003729">
    <property type="term" value="F:mRNA binding"/>
    <property type="evidence" value="ECO:0007669"/>
    <property type="project" value="InterPro"/>
</dbReference>
<feature type="region of interest" description="Disordered" evidence="3">
    <location>
        <begin position="234"/>
        <end position="254"/>
    </location>
</feature>
<feature type="compositionally biased region" description="Basic residues" evidence="3">
    <location>
        <begin position="340"/>
        <end position="355"/>
    </location>
</feature>
<dbReference type="FunCoup" id="K1Q8C1">
    <property type="interactions" value="1400"/>
</dbReference>
<dbReference type="InParanoid" id="K1Q8C1"/>
<dbReference type="GO" id="GO:0006376">
    <property type="term" value="P:mRNA splice site recognition"/>
    <property type="evidence" value="ECO:0007669"/>
    <property type="project" value="InterPro"/>
</dbReference>
<evidence type="ECO:0000313" key="4">
    <source>
        <dbReference type="EMBL" id="EKC30213.1"/>
    </source>
</evidence>
<feature type="region of interest" description="Disordered" evidence="3">
    <location>
        <begin position="323"/>
        <end position="365"/>
    </location>
</feature>
<dbReference type="AlphaFoldDB" id="K1Q8C1"/>
<evidence type="ECO:0000256" key="1">
    <source>
        <dbReference type="ARBA" id="ARBA00005655"/>
    </source>
</evidence>
<sequence>MSAQEQMRAMLDELMGTSRDGENSKYKVKFDDPRVCKSFLLGCCPHDILSSTRMDLGECPKIHDLALRADYEQASKRKDYYYDIDAMEHLSSFIADCDRKTELAKRRLKETQEELSEEANGKAEMIHKLGEEMGTKLAKAEDLGAEGLVVESLQLMEEVENLKKQKAAAEQEYRNSMPASSYQQQKLRVCEVCSAYLGIHDNDRRLADHFGGKLHLGFITIREKLEELKKSIADRRMQREKEREEQKLKRAEREKAEEEARIMLILQDPDLDPEIVMLERDQKDPDLDHETEDPHQGQGEDLGAPEVDLGADLGNREVVLAIKGDIVQGPDHTAKEVKAKKGGKMAHGPHQRKRQFAPLQRNRSE</sequence>
<dbReference type="GO" id="GO:0005685">
    <property type="term" value="C:U1 snRNP"/>
    <property type="evidence" value="ECO:0007669"/>
    <property type="project" value="InterPro"/>
</dbReference>
<protein>
    <submittedName>
        <fullName evidence="4">Putative RNA-binding protein Luc7-like 2</fullName>
    </submittedName>
</protein>
<keyword evidence="2" id="KW-0175">Coiled coil</keyword>
<comment type="similarity">
    <text evidence="1">Belongs to the Luc7 family.</text>
</comment>
<proteinExistence type="inferred from homology"/>